<accession>A0A0C9WMU0</accession>
<dbReference type="AlphaFoldDB" id="A0A0C9WMU0"/>
<feature type="signal peptide" evidence="1">
    <location>
        <begin position="1"/>
        <end position="20"/>
    </location>
</feature>
<name>A0A0C9WMU0_9AGAR</name>
<evidence type="ECO:0000256" key="1">
    <source>
        <dbReference type="SAM" id="SignalP"/>
    </source>
</evidence>
<evidence type="ECO:0008006" key="4">
    <source>
        <dbReference type="Google" id="ProtNLM"/>
    </source>
</evidence>
<reference evidence="2 3" key="1">
    <citation type="submission" date="2014-04" db="EMBL/GenBank/DDBJ databases">
        <authorList>
            <consortium name="DOE Joint Genome Institute"/>
            <person name="Kuo A."/>
            <person name="Kohler A."/>
            <person name="Nagy L.G."/>
            <person name="Floudas D."/>
            <person name="Copeland A."/>
            <person name="Barry K.W."/>
            <person name="Cichocki N."/>
            <person name="Veneault-Fourrey C."/>
            <person name="LaButti K."/>
            <person name="Lindquist E.A."/>
            <person name="Lipzen A."/>
            <person name="Lundell T."/>
            <person name="Morin E."/>
            <person name="Murat C."/>
            <person name="Sun H."/>
            <person name="Tunlid A."/>
            <person name="Henrissat B."/>
            <person name="Grigoriev I.V."/>
            <person name="Hibbett D.S."/>
            <person name="Martin F."/>
            <person name="Nordberg H.P."/>
            <person name="Cantor M.N."/>
            <person name="Hua S.X."/>
        </authorList>
    </citation>
    <scope>NUCLEOTIDE SEQUENCE [LARGE SCALE GENOMIC DNA]</scope>
    <source>
        <strain evidence="2 3">LaAM-08-1</strain>
    </source>
</reference>
<dbReference type="EMBL" id="KN839014">
    <property type="protein sequence ID" value="KIJ91400.1"/>
    <property type="molecule type" value="Genomic_DNA"/>
</dbReference>
<dbReference type="Proteomes" id="UP000054477">
    <property type="component" value="Unassembled WGS sequence"/>
</dbReference>
<sequence length="211" mass="21011">MHFSTVTLVSSILLASQAVAIVPRSPFVQLFARQTTDACTASCSVFDDALNSCTTTACLCTASVANGLSTCVNCYYSETPTADVLTSANKLIGTFDDTCAAFTLPDVSVKTSSGGATTAVTTVVSTAPRVTSTTNTPVVVTSVAAGTTVSPPKVTVTAVTATQEGTTTASSSSGGNVIPGLTGSSGATSVQYQALVVPAAVVLGAFLALMT</sequence>
<dbReference type="OrthoDB" id="3062033at2759"/>
<reference evidence="3" key="2">
    <citation type="submission" date="2015-01" db="EMBL/GenBank/DDBJ databases">
        <title>Evolutionary Origins and Diversification of the Mycorrhizal Mutualists.</title>
        <authorList>
            <consortium name="DOE Joint Genome Institute"/>
            <consortium name="Mycorrhizal Genomics Consortium"/>
            <person name="Kohler A."/>
            <person name="Kuo A."/>
            <person name="Nagy L.G."/>
            <person name="Floudas D."/>
            <person name="Copeland A."/>
            <person name="Barry K.W."/>
            <person name="Cichocki N."/>
            <person name="Veneault-Fourrey C."/>
            <person name="LaButti K."/>
            <person name="Lindquist E.A."/>
            <person name="Lipzen A."/>
            <person name="Lundell T."/>
            <person name="Morin E."/>
            <person name="Murat C."/>
            <person name="Riley R."/>
            <person name="Ohm R."/>
            <person name="Sun H."/>
            <person name="Tunlid A."/>
            <person name="Henrissat B."/>
            <person name="Grigoriev I.V."/>
            <person name="Hibbett D.S."/>
            <person name="Martin F."/>
        </authorList>
    </citation>
    <scope>NUCLEOTIDE SEQUENCE [LARGE SCALE GENOMIC DNA]</scope>
    <source>
        <strain evidence="3">LaAM-08-1</strain>
    </source>
</reference>
<gene>
    <name evidence="2" type="ORF">K443DRAFT_486477</name>
</gene>
<proteinExistence type="predicted"/>
<feature type="chain" id="PRO_5002206023" description="Extracellular membrane protein CFEM domain-containing protein" evidence="1">
    <location>
        <begin position="21"/>
        <end position="211"/>
    </location>
</feature>
<organism evidence="2 3">
    <name type="scientific">Laccaria amethystina LaAM-08-1</name>
    <dbReference type="NCBI Taxonomy" id="1095629"/>
    <lineage>
        <taxon>Eukaryota</taxon>
        <taxon>Fungi</taxon>
        <taxon>Dikarya</taxon>
        <taxon>Basidiomycota</taxon>
        <taxon>Agaricomycotina</taxon>
        <taxon>Agaricomycetes</taxon>
        <taxon>Agaricomycetidae</taxon>
        <taxon>Agaricales</taxon>
        <taxon>Agaricineae</taxon>
        <taxon>Hydnangiaceae</taxon>
        <taxon>Laccaria</taxon>
    </lineage>
</organism>
<evidence type="ECO:0000313" key="3">
    <source>
        <dbReference type="Proteomes" id="UP000054477"/>
    </source>
</evidence>
<evidence type="ECO:0000313" key="2">
    <source>
        <dbReference type="EMBL" id="KIJ91400.1"/>
    </source>
</evidence>
<dbReference type="HOGENOM" id="CLU_1315580_0_0_1"/>
<keyword evidence="1" id="KW-0732">Signal</keyword>
<protein>
    <recommendedName>
        <fullName evidence="4">Extracellular membrane protein CFEM domain-containing protein</fullName>
    </recommendedName>
</protein>
<keyword evidence="3" id="KW-1185">Reference proteome</keyword>